<feature type="binding site" evidence="11">
    <location>
        <position position="79"/>
    </location>
    <ligand>
        <name>Na(+)</name>
        <dbReference type="ChEBI" id="CHEBI:29101"/>
        <note>structural</note>
    </ligand>
</feature>
<keyword evidence="11" id="KW-0479">Metal-binding</keyword>
<keyword evidence="4 11" id="KW-0812">Transmembrane</keyword>
<dbReference type="STRING" id="1434700.SAMN06296427_109130"/>
<dbReference type="OrthoDB" id="9815830at2"/>
<feature type="transmembrane region" description="Helical" evidence="11">
    <location>
        <begin position="101"/>
        <end position="121"/>
    </location>
</feature>
<dbReference type="Pfam" id="PF02537">
    <property type="entry name" value="CRCB"/>
    <property type="match status" value="1"/>
</dbReference>
<keyword evidence="13" id="KW-1185">Reference proteome</keyword>
<evidence type="ECO:0000256" key="5">
    <source>
        <dbReference type="ARBA" id="ARBA00022989"/>
    </source>
</evidence>
<keyword evidence="2 11" id="KW-1003">Cell membrane</keyword>
<proteinExistence type="inferred from homology"/>
<keyword evidence="11" id="KW-0813">Transport</keyword>
<evidence type="ECO:0000313" key="13">
    <source>
        <dbReference type="Proteomes" id="UP000192393"/>
    </source>
</evidence>
<keyword evidence="8 11" id="KW-0407">Ion channel</keyword>
<dbReference type="AlphaFoldDB" id="A0A1W2C911"/>
<evidence type="ECO:0000256" key="9">
    <source>
        <dbReference type="ARBA" id="ARBA00035120"/>
    </source>
</evidence>
<keyword evidence="7 11" id="KW-0472">Membrane</keyword>
<evidence type="ECO:0000256" key="7">
    <source>
        <dbReference type="ARBA" id="ARBA00023136"/>
    </source>
</evidence>
<comment type="function">
    <text evidence="11">Fluoride-specific ion channel. Important for reducing fluoride concentration in the cell, thus reducing its toxicity.</text>
</comment>
<comment type="activity regulation">
    <text evidence="11">Na(+) is not transported, but it plays an essential structural role and its presence is essential for fluoride channel function.</text>
</comment>
<dbReference type="EMBL" id="FWXS01000009">
    <property type="protein sequence ID" value="SMC81621.1"/>
    <property type="molecule type" value="Genomic_DNA"/>
</dbReference>
<name>A0A1W2C911_9FLAO</name>
<comment type="similarity">
    <text evidence="9 11">Belongs to the fluoride channel Fluc/FEX (TC 1.A.43) family.</text>
</comment>
<keyword evidence="5 11" id="KW-1133">Transmembrane helix</keyword>
<evidence type="ECO:0000256" key="11">
    <source>
        <dbReference type="HAMAP-Rule" id="MF_00454"/>
    </source>
</evidence>
<evidence type="ECO:0000256" key="10">
    <source>
        <dbReference type="ARBA" id="ARBA00035585"/>
    </source>
</evidence>
<evidence type="ECO:0000313" key="12">
    <source>
        <dbReference type="EMBL" id="SMC81621.1"/>
    </source>
</evidence>
<dbReference type="InterPro" id="IPR003691">
    <property type="entry name" value="FluC"/>
</dbReference>
<organism evidence="12 13">
    <name type="scientific">Moheibacter sediminis</name>
    <dbReference type="NCBI Taxonomy" id="1434700"/>
    <lineage>
        <taxon>Bacteria</taxon>
        <taxon>Pseudomonadati</taxon>
        <taxon>Bacteroidota</taxon>
        <taxon>Flavobacteriia</taxon>
        <taxon>Flavobacteriales</taxon>
        <taxon>Weeksellaceae</taxon>
        <taxon>Moheibacter</taxon>
    </lineage>
</organism>
<protein>
    <recommendedName>
        <fullName evidence="11">Fluoride-specific ion channel FluC</fullName>
    </recommendedName>
</protein>
<keyword evidence="6 11" id="KW-0406">Ion transport</keyword>
<dbReference type="NCBIfam" id="TIGR00494">
    <property type="entry name" value="crcB"/>
    <property type="match status" value="1"/>
</dbReference>
<dbReference type="GO" id="GO:0140114">
    <property type="term" value="P:cellular detoxification of fluoride"/>
    <property type="evidence" value="ECO:0007669"/>
    <property type="project" value="UniProtKB-UniRule"/>
</dbReference>
<dbReference type="HAMAP" id="MF_00454">
    <property type="entry name" value="FluC"/>
    <property type="match status" value="1"/>
</dbReference>
<feature type="transmembrane region" description="Helical" evidence="11">
    <location>
        <begin position="5"/>
        <end position="22"/>
    </location>
</feature>
<comment type="catalytic activity">
    <reaction evidence="10">
        <text>fluoride(in) = fluoride(out)</text>
        <dbReference type="Rhea" id="RHEA:76159"/>
        <dbReference type="ChEBI" id="CHEBI:17051"/>
    </reaction>
    <physiologicalReaction direction="left-to-right" evidence="10">
        <dbReference type="Rhea" id="RHEA:76160"/>
    </physiologicalReaction>
</comment>
<keyword evidence="11" id="KW-0915">Sodium</keyword>
<dbReference type="PANTHER" id="PTHR28259:SF1">
    <property type="entry name" value="FLUORIDE EXPORT PROTEIN 1-RELATED"/>
    <property type="match status" value="1"/>
</dbReference>
<reference evidence="13" key="1">
    <citation type="submission" date="2017-04" db="EMBL/GenBank/DDBJ databases">
        <authorList>
            <person name="Varghese N."/>
            <person name="Submissions S."/>
        </authorList>
    </citation>
    <scope>NUCLEOTIDE SEQUENCE [LARGE SCALE GENOMIC DNA]</scope>
    <source>
        <strain evidence="13">CGMCC 1.12708</strain>
    </source>
</reference>
<evidence type="ECO:0000256" key="4">
    <source>
        <dbReference type="ARBA" id="ARBA00022692"/>
    </source>
</evidence>
<evidence type="ECO:0000256" key="1">
    <source>
        <dbReference type="ARBA" id="ARBA00004651"/>
    </source>
</evidence>
<dbReference type="RefSeq" id="WP_084018184.1">
    <property type="nucleotide sequence ID" value="NZ_FWXS01000009.1"/>
</dbReference>
<feature type="transmembrane region" description="Helical" evidence="11">
    <location>
        <begin position="34"/>
        <end position="57"/>
    </location>
</feature>
<evidence type="ECO:0000256" key="2">
    <source>
        <dbReference type="ARBA" id="ARBA00022475"/>
    </source>
</evidence>
<dbReference type="GO" id="GO:0062054">
    <property type="term" value="F:fluoride channel activity"/>
    <property type="evidence" value="ECO:0007669"/>
    <property type="project" value="UniProtKB-UniRule"/>
</dbReference>
<evidence type="ECO:0000256" key="8">
    <source>
        <dbReference type="ARBA" id="ARBA00023303"/>
    </source>
</evidence>
<comment type="subcellular location">
    <subcellularLocation>
        <location evidence="1 11">Cell membrane</location>
        <topology evidence="1 11">Multi-pass membrane protein</topology>
    </subcellularLocation>
</comment>
<sequence length="125" mass="13532">MLKSLIFIGIGGAAGSILRFLVSHFTKKFWNGEFPLATFLVNLSGCLLIGLFIGVMLKWQNLGTDFRMLLIVGFCGGYTTFSAFALENFDLLNSGKISVTLIYALASVILGIVCVWAGMALSKLI</sequence>
<feature type="binding site" evidence="11">
    <location>
        <position position="76"/>
    </location>
    <ligand>
        <name>Na(+)</name>
        <dbReference type="ChEBI" id="CHEBI:29101"/>
        <note>structural</note>
    </ligand>
</feature>
<evidence type="ECO:0000256" key="3">
    <source>
        <dbReference type="ARBA" id="ARBA00022519"/>
    </source>
</evidence>
<dbReference type="PANTHER" id="PTHR28259">
    <property type="entry name" value="FLUORIDE EXPORT PROTEIN 1-RELATED"/>
    <property type="match status" value="1"/>
</dbReference>
<keyword evidence="3" id="KW-0997">Cell inner membrane</keyword>
<accession>A0A1W2C911</accession>
<gene>
    <name evidence="11" type="primary">fluC</name>
    <name evidence="11" type="synonym">crcB</name>
    <name evidence="12" type="ORF">SAMN06296427_109130</name>
</gene>
<feature type="transmembrane region" description="Helical" evidence="11">
    <location>
        <begin position="69"/>
        <end position="89"/>
    </location>
</feature>
<dbReference type="GO" id="GO:0046872">
    <property type="term" value="F:metal ion binding"/>
    <property type="evidence" value="ECO:0007669"/>
    <property type="project" value="UniProtKB-KW"/>
</dbReference>
<dbReference type="GO" id="GO:0005886">
    <property type="term" value="C:plasma membrane"/>
    <property type="evidence" value="ECO:0007669"/>
    <property type="project" value="UniProtKB-SubCell"/>
</dbReference>
<evidence type="ECO:0000256" key="6">
    <source>
        <dbReference type="ARBA" id="ARBA00023065"/>
    </source>
</evidence>
<dbReference type="Proteomes" id="UP000192393">
    <property type="component" value="Unassembled WGS sequence"/>
</dbReference>